<keyword evidence="1" id="KW-0812">Transmembrane</keyword>
<dbReference type="Proteomes" id="UP000324222">
    <property type="component" value="Unassembled WGS sequence"/>
</dbReference>
<reference evidence="3 4" key="1">
    <citation type="submission" date="2019-05" db="EMBL/GenBank/DDBJ databases">
        <title>Another draft genome of Portunus trituberculatus and its Hox gene families provides insights of decapod evolution.</title>
        <authorList>
            <person name="Jeong J.-H."/>
            <person name="Song I."/>
            <person name="Kim S."/>
            <person name="Choi T."/>
            <person name="Kim D."/>
            <person name="Ryu S."/>
            <person name="Kim W."/>
        </authorList>
    </citation>
    <scope>NUCLEOTIDE SEQUENCE [LARGE SCALE GENOMIC DNA]</scope>
    <source>
        <tissue evidence="3">Muscle</tissue>
    </source>
</reference>
<keyword evidence="1" id="KW-0472">Membrane</keyword>
<evidence type="ECO:0000313" key="3">
    <source>
        <dbReference type="EMBL" id="MPD01152.1"/>
    </source>
</evidence>
<feature type="transmembrane region" description="Helical" evidence="1">
    <location>
        <begin position="79"/>
        <end position="98"/>
    </location>
</feature>
<evidence type="ECO:0000256" key="2">
    <source>
        <dbReference type="SAM" id="SignalP"/>
    </source>
</evidence>
<protein>
    <submittedName>
        <fullName evidence="3">Uncharacterized protein</fullName>
    </submittedName>
</protein>
<dbReference type="AlphaFoldDB" id="A0A5B7JT54"/>
<sequence>MSRAGPEHYITFTPLFIPVVLFLAKAGDTSFSVLTGRLQVCSRAASFIPERKLGYMRGKLRQATIPTQPLDTSLHVSVFTAWAAGTPIINIYLHLLLFA</sequence>
<name>A0A5B7JT54_PORTR</name>
<feature type="signal peptide" evidence="2">
    <location>
        <begin position="1"/>
        <end position="26"/>
    </location>
</feature>
<evidence type="ECO:0000256" key="1">
    <source>
        <dbReference type="SAM" id="Phobius"/>
    </source>
</evidence>
<keyword evidence="1" id="KW-1133">Transmembrane helix</keyword>
<dbReference type="EMBL" id="VSRR010125961">
    <property type="protein sequence ID" value="MPD01152.1"/>
    <property type="molecule type" value="Genomic_DNA"/>
</dbReference>
<comment type="caution">
    <text evidence="3">The sequence shown here is derived from an EMBL/GenBank/DDBJ whole genome shotgun (WGS) entry which is preliminary data.</text>
</comment>
<gene>
    <name evidence="3" type="ORF">E2C01_096668</name>
</gene>
<feature type="chain" id="PRO_5022789054" evidence="2">
    <location>
        <begin position="27"/>
        <end position="99"/>
    </location>
</feature>
<proteinExistence type="predicted"/>
<accession>A0A5B7JT54</accession>
<keyword evidence="4" id="KW-1185">Reference proteome</keyword>
<keyword evidence="2" id="KW-0732">Signal</keyword>
<organism evidence="3 4">
    <name type="scientific">Portunus trituberculatus</name>
    <name type="common">Swimming crab</name>
    <name type="synonym">Neptunus trituberculatus</name>
    <dbReference type="NCBI Taxonomy" id="210409"/>
    <lineage>
        <taxon>Eukaryota</taxon>
        <taxon>Metazoa</taxon>
        <taxon>Ecdysozoa</taxon>
        <taxon>Arthropoda</taxon>
        <taxon>Crustacea</taxon>
        <taxon>Multicrustacea</taxon>
        <taxon>Malacostraca</taxon>
        <taxon>Eumalacostraca</taxon>
        <taxon>Eucarida</taxon>
        <taxon>Decapoda</taxon>
        <taxon>Pleocyemata</taxon>
        <taxon>Brachyura</taxon>
        <taxon>Eubrachyura</taxon>
        <taxon>Portunoidea</taxon>
        <taxon>Portunidae</taxon>
        <taxon>Portuninae</taxon>
        <taxon>Portunus</taxon>
    </lineage>
</organism>
<evidence type="ECO:0000313" key="4">
    <source>
        <dbReference type="Proteomes" id="UP000324222"/>
    </source>
</evidence>